<protein>
    <recommendedName>
        <fullName evidence="3">HMA domain-containing protein</fullName>
    </recommendedName>
</protein>
<proteinExistence type="predicted"/>
<sequence length="286" mass="31888">MDTKRDDLWEITILINNIHCASCVSHIQRIFAGHDAAPQCISIDTSTKAVRVLHQRSPYALKLCDWLSRANFEVLKATTSDEKGHVVQELGTQDLGDVLLEAAPDLWRPPIRESTNDAQCLQFPVRTRSNVHLTKCDVCRQEFLALSHGSANSLNEKLVHYKWADLMPHNHEIPHQENYDLSPLEEELSDSMYRKLVSSSLGHTAPDAERSRHEAVLSIGGMTCASCTGGIDRELSGLPYVDSVNVTLMTNSAKVVFGGNENLEYCYTVQPTVELVGFEPPTNYLV</sequence>
<name>A0ABR4AKB5_9LECA</name>
<dbReference type="Gene3D" id="3.30.70.100">
    <property type="match status" value="1"/>
</dbReference>
<dbReference type="PROSITE" id="PS50846">
    <property type="entry name" value="HMA_2"/>
    <property type="match status" value="1"/>
</dbReference>
<feature type="domain" description="HMA" evidence="3">
    <location>
        <begin position="213"/>
        <end position="281"/>
    </location>
</feature>
<dbReference type="PANTHER" id="PTHR43520">
    <property type="entry name" value="ATP7, ISOFORM B"/>
    <property type="match status" value="1"/>
</dbReference>
<evidence type="ECO:0000256" key="1">
    <source>
        <dbReference type="ARBA" id="ARBA00022723"/>
    </source>
</evidence>
<organism evidence="4 5">
    <name type="scientific">Stereocaulon virgatum</name>
    <dbReference type="NCBI Taxonomy" id="373712"/>
    <lineage>
        <taxon>Eukaryota</taxon>
        <taxon>Fungi</taxon>
        <taxon>Dikarya</taxon>
        <taxon>Ascomycota</taxon>
        <taxon>Pezizomycotina</taxon>
        <taxon>Lecanoromycetes</taxon>
        <taxon>OSLEUM clade</taxon>
        <taxon>Lecanoromycetidae</taxon>
        <taxon>Lecanorales</taxon>
        <taxon>Lecanorineae</taxon>
        <taxon>Stereocaulaceae</taxon>
        <taxon>Stereocaulon</taxon>
    </lineage>
</organism>
<dbReference type="PROSITE" id="PS01047">
    <property type="entry name" value="HMA_1"/>
    <property type="match status" value="1"/>
</dbReference>
<evidence type="ECO:0000313" key="5">
    <source>
        <dbReference type="Proteomes" id="UP001590950"/>
    </source>
</evidence>
<accession>A0ABR4AKB5</accession>
<keyword evidence="5" id="KW-1185">Reference proteome</keyword>
<evidence type="ECO:0000259" key="3">
    <source>
        <dbReference type="PROSITE" id="PS50846"/>
    </source>
</evidence>
<dbReference type="InterPro" id="IPR036163">
    <property type="entry name" value="HMA_dom_sf"/>
</dbReference>
<gene>
    <name evidence="4" type="ORF">N7G274_003388</name>
</gene>
<dbReference type="PANTHER" id="PTHR43520:SF32">
    <property type="entry name" value="COPPER RESISTANCE P-TYPE ATPASE (EUROFUNG)"/>
    <property type="match status" value="1"/>
</dbReference>
<keyword evidence="2" id="KW-1278">Translocase</keyword>
<dbReference type="Pfam" id="PF00403">
    <property type="entry name" value="HMA"/>
    <property type="match status" value="1"/>
</dbReference>
<comment type="caution">
    <text evidence="4">The sequence shown here is derived from an EMBL/GenBank/DDBJ whole genome shotgun (WGS) entry which is preliminary data.</text>
</comment>
<reference evidence="4 5" key="1">
    <citation type="submission" date="2024-09" db="EMBL/GenBank/DDBJ databases">
        <title>Rethinking Asexuality: The Enigmatic Case of Functional Sexual Genes in Lepraria (Stereocaulaceae).</title>
        <authorList>
            <person name="Doellman M."/>
            <person name="Sun Y."/>
            <person name="Barcenas-Pena A."/>
            <person name="Lumbsch H.T."/>
            <person name="Grewe F."/>
        </authorList>
    </citation>
    <scope>NUCLEOTIDE SEQUENCE [LARGE SCALE GENOMIC DNA]</scope>
    <source>
        <strain evidence="4 5">Mercado 3170</strain>
    </source>
</reference>
<dbReference type="InterPro" id="IPR006121">
    <property type="entry name" value="HMA_dom"/>
</dbReference>
<dbReference type="Proteomes" id="UP001590950">
    <property type="component" value="Unassembled WGS sequence"/>
</dbReference>
<dbReference type="SUPFAM" id="SSF55008">
    <property type="entry name" value="HMA, heavy metal-associated domain"/>
    <property type="match status" value="2"/>
</dbReference>
<dbReference type="InterPro" id="IPR017969">
    <property type="entry name" value="Heavy-metal-associated_CS"/>
</dbReference>
<dbReference type="EMBL" id="JBEFKJ010000010">
    <property type="protein sequence ID" value="KAL2043868.1"/>
    <property type="molecule type" value="Genomic_DNA"/>
</dbReference>
<evidence type="ECO:0000256" key="2">
    <source>
        <dbReference type="ARBA" id="ARBA00022967"/>
    </source>
</evidence>
<dbReference type="CDD" id="cd00371">
    <property type="entry name" value="HMA"/>
    <property type="match status" value="2"/>
</dbReference>
<keyword evidence="1" id="KW-0479">Metal-binding</keyword>
<evidence type="ECO:0000313" key="4">
    <source>
        <dbReference type="EMBL" id="KAL2043868.1"/>
    </source>
</evidence>